<accession>A0A2G2WB87</accession>
<feature type="compositionally biased region" description="Low complexity" evidence="1">
    <location>
        <begin position="18"/>
        <end position="33"/>
    </location>
</feature>
<comment type="caution">
    <text evidence="2">The sequence shown here is derived from an EMBL/GenBank/DDBJ whole genome shotgun (WGS) entry which is preliminary data.</text>
</comment>
<reference evidence="2 3" key="1">
    <citation type="journal article" date="2017" name="Genome Biol.">
        <title>New reference genome sequences of hot pepper reveal the massive evolution of plant disease-resistance genes by retroduplication.</title>
        <authorList>
            <person name="Kim S."/>
            <person name="Park J."/>
            <person name="Yeom S.I."/>
            <person name="Kim Y.M."/>
            <person name="Seo E."/>
            <person name="Kim K.T."/>
            <person name="Kim M.S."/>
            <person name="Lee J.M."/>
            <person name="Cheong K."/>
            <person name="Shin H.S."/>
            <person name="Kim S.B."/>
            <person name="Han K."/>
            <person name="Lee J."/>
            <person name="Park M."/>
            <person name="Lee H.A."/>
            <person name="Lee H.Y."/>
            <person name="Lee Y."/>
            <person name="Oh S."/>
            <person name="Lee J.H."/>
            <person name="Choi E."/>
            <person name="Choi E."/>
            <person name="Lee S.E."/>
            <person name="Jeon J."/>
            <person name="Kim H."/>
            <person name="Choi G."/>
            <person name="Song H."/>
            <person name="Lee J."/>
            <person name="Lee S.C."/>
            <person name="Kwon J.K."/>
            <person name="Lee H.Y."/>
            <person name="Koo N."/>
            <person name="Hong Y."/>
            <person name="Kim R.W."/>
            <person name="Kang W.H."/>
            <person name="Huh J.H."/>
            <person name="Kang B.C."/>
            <person name="Yang T.J."/>
            <person name="Lee Y.H."/>
            <person name="Bennetzen J.L."/>
            <person name="Choi D."/>
        </authorList>
    </citation>
    <scope>NUCLEOTIDE SEQUENCE [LARGE SCALE GENOMIC DNA]</scope>
    <source>
        <strain evidence="3">cv. PBC81</strain>
    </source>
</reference>
<organism evidence="2 3">
    <name type="scientific">Capsicum baccatum</name>
    <name type="common">Peruvian pepper</name>
    <dbReference type="NCBI Taxonomy" id="33114"/>
    <lineage>
        <taxon>Eukaryota</taxon>
        <taxon>Viridiplantae</taxon>
        <taxon>Streptophyta</taxon>
        <taxon>Embryophyta</taxon>
        <taxon>Tracheophyta</taxon>
        <taxon>Spermatophyta</taxon>
        <taxon>Magnoliopsida</taxon>
        <taxon>eudicotyledons</taxon>
        <taxon>Gunneridae</taxon>
        <taxon>Pentapetalae</taxon>
        <taxon>asterids</taxon>
        <taxon>lamiids</taxon>
        <taxon>Solanales</taxon>
        <taxon>Solanaceae</taxon>
        <taxon>Solanoideae</taxon>
        <taxon>Capsiceae</taxon>
        <taxon>Capsicum</taxon>
    </lineage>
</organism>
<feature type="region of interest" description="Disordered" evidence="1">
    <location>
        <begin position="1"/>
        <end position="59"/>
    </location>
</feature>
<protein>
    <submittedName>
        <fullName evidence="2">Uncharacterized protein</fullName>
    </submittedName>
</protein>
<dbReference type="EMBL" id="MLFT02000007">
    <property type="protein sequence ID" value="PHT42515.1"/>
    <property type="molecule type" value="Genomic_DNA"/>
</dbReference>
<evidence type="ECO:0000256" key="1">
    <source>
        <dbReference type="SAM" id="MobiDB-lite"/>
    </source>
</evidence>
<evidence type="ECO:0000313" key="2">
    <source>
        <dbReference type="EMBL" id="PHT42515.1"/>
    </source>
</evidence>
<dbReference type="STRING" id="33114.A0A2G2WB87"/>
<gene>
    <name evidence="2" type="ORF">CQW23_16540</name>
</gene>
<name>A0A2G2WB87_CAPBA</name>
<dbReference type="AlphaFoldDB" id="A0A2G2WB87"/>
<evidence type="ECO:0000313" key="3">
    <source>
        <dbReference type="Proteomes" id="UP000224567"/>
    </source>
</evidence>
<dbReference type="Proteomes" id="UP000224567">
    <property type="component" value="Unassembled WGS sequence"/>
</dbReference>
<keyword evidence="3" id="KW-1185">Reference proteome</keyword>
<feature type="region of interest" description="Disordered" evidence="1">
    <location>
        <begin position="88"/>
        <end position="121"/>
    </location>
</feature>
<proteinExistence type="predicted"/>
<sequence length="121" mass="12699">MVFSDDGNLPEFDFGTASGTSSSSHRSDGSILGNRLQLSGSRILDTSKQPTRPVAPSVSVSIPRQMEEKLKSQSHAIPVAGTVCASGSPMAQFDSLAPRPQSSSLAAASPFQPADKRVRRA</sequence>
<feature type="compositionally biased region" description="Polar residues" evidence="1">
    <location>
        <begin position="36"/>
        <end position="50"/>
    </location>
</feature>
<reference evidence="3" key="2">
    <citation type="journal article" date="2017" name="J. Anim. Genet.">
        <title>Multiple reference genome sequences of hot pepper reveal the massive evolution of plant disease resistance genes by retroduplication.</title>
        <authorList>
            <person name="Kim S."/>
            <person name="Park J."/>
            <person name="Yeom S.-I."/>
            <person name="Kim Y.-M."/>
            <person name="Seo E."/>
            <person name="Kim K.-T."/>
            <person name="Kim M.-S."/>
            <person name="Lee J.M."/>
            <person name="Cheong K."/>
            <person name="Shin H.-S."/>
            <person name="Kim S.-B."/>
            <person name="Han K."/>
            <person name="Lee J."/>
            <person name="Park M."/>
            <person name="Lee H.-A."/>
            <person name="Lee H.-Y."/>
            <person name="Lee Y."/>
            <person name="Oh S."/>
            <person name="Lee J.H."/>
            <person name="Choi E."/>
            <person name="Choi E."/>
            <person name="Lee S.E."/>
            <person name="Jeon J."/>
            <person name="Kim H."/>
            <person name="Choi G."/>
            <person name="Song H."/>
            <person name="Lee J."/>
            <person name="Lee S.-C."/>
            <person name="Kwon J.-K."/>
            <person name="Lee H.-Y."/>
            <person name="Koo N."/>
            <person name="Hong Y."/>
            <person name="Kim R.W."/>
            <person name="Kang W.-H."/>
            <person name="Huh J.H."/>
            <person name="Kang B.-C."/>
            <person name="Yang T.-J."/>
            <person name="Lee Y.-H."/>
            <person name="Bennetzen J.L."/>
            <person name="Choi D."/>
        </authorList>
    </citation>
    <scope>NUCLEOTIDE SEQUENCE [LARGE SCALE GENOMIC DNA]</scope>
    <source>
        <strain evidence="3">cv. PBC81</strain>
    </source>
</reference>